<dbReference type="AlphaFoldDB" id="A0A7W7NZK3"/>
<accession>A0A7W7NZK3</accession>
<comment type="caution">
    <text evidence="3">The sequence shown here is derived from an EMBL/GenBank/DDBJ whole genome shotgun (WGS) entry which is preliminary data.</text>
</comment>
<sequence>MKRKHALSALALVVALGAVPMANAYILLVSDFEKLKQAVTSDIKRSMEWMKENLYIQEMLDAKKQYFDSSIDTINNGAANTVARLNGVLQEVTGLEQQSRQRPVQDACEKVYVQQALSDQLCNDDVIGTAVNDAIQVAPTGISDMYLKIKSRLDGQLSSVGLQAADDGSSAPAGGKREKTEAEKLIDTYNERMLAAYDQHKAWEDAGKQPLADDASLLFLSQNASPIYSTEELQMAVNQALITYRPYINLSKNDPTTEAEIVSELRKKNARGLVTAMVGRQIALRTAVADGQPSKLMLQTLPAEMYLDEDGSPSTDGESFIHKVALNSATSPAENARDDLLMAGVDMQLAIERLKSTLLIEQMLVQKATVRLDQLQH</sequence>
<evidence type="ECO:0000313" key="3">
    <source>
        <dbReference type="EMBL" id="MBB4861380.1"/>
    </source>
</evidence>
<evidence type="ECO:0000256" key="1">
    <source>
        <dbReference type="SAM" id="MobiDB-lite"/>
    </source>
</evidence>
<dbReference type="RefSeq" id="WP_184585648.1">
    <property type="nucleotide sequence ID" value="NZ_JACHLI010000001.1"/>
</dbReference>
<reference evidence="3 4" key="1">
    <citation type="submission" date="2020-08" db="EMBL/GenBank/DDBJ databases">
        <title>Functional genomics of gut bacteria from endangered species of beetles.</title>
        <authorList>
            <person name="Carlos-Shanley C."/>
        </authorList>
    </citation>
    <scope>NUCLEOTIDE SEQUENCE [LARGE SCALE GENOMIC DNA]</scope>
    <source>
        <strain evidence="3 4">S00179</strain>
    </source>
</reference>
<gene>
    <name evidence="3" type="ORF">HNP46_000191</name>
</gene>
<feature type="chain" id="PRO_5030953187" evidence="2">
    <location>
        <begin position="25"/>
        <end position="377"/>
    </location>
</feature>
<dbReference type="EMBL" id="JACHLI010000001">
    <property type="protein sequence ID" value="MBB4861380.1"/>
    <property type="molecule type" value="Genomic_DNA"/>
</dbReference>
<organism evidence="3 4">
    <name type="scientific">Pseudomonas nitroreducens</name>
    <dbReference type="NCBI Taxonomy" id="46680"/>
    <lineage>
        <taxon>Bacteria</taxon>
        <taxon>Pseudomonadati</taxon>
        <taxon>Pseudomonadota</taxon>
        <taxon>Gammaproteobacteria</taxon>
        <taxon>Pseudomonadales</taxon>
        <taxon>Pseudomonadaceae</taxon>
        <taxon>Pseudomonas</taxon>
    </lineage>
</organism>
<name>A0A7W7NZK3_PSENT</name>
<evidence type="ECO:0000256" key="2">
    <source>
        <dbReference type="SAM" id="SignalP"/>
    </source>
</evidence>
<keyword evidence="2" id="KW-0732">Signal</keyword>
<protein>
    <submittedName>
        <fullName evidence="3">Uncharacterized protein</fullName>
    </submittedName>
</protein>
<feature type="compositionally biased region" description="Low complexity" evidence="1">
    <location>
        <begin position="164"/>
        <end position="174"/>
    </location>
</feature>
<feature type="signal peptide" evidence="2">
    <location>
        <begin position="1"/>
        <end position="24"/>
    </location>
</feature>
<evidence type="ECO:0000313" key="4">
    <source>
        <dbReference type="Proteomes" id="UP000566995"/>
    </source>
</evidence>
<proteinExistence type="predicted"/>
<dbReference type="Proteomes" id="UP000566995">
    <property type="component" value="Unassembled WGS sequence"/>
</dbReference>
<feature type="region of interest" description="Disordered" evidence="1">
    <location>
        <begin position="162"/>
        <end position="181"/>
    </location>
</feature>